<protein>
    <submittedName>
        <fullName evidence="2">Uncharacterized protein</fullName>
    </submittedName>
</protein>
<proteinExistence type="predicted"/>
<dbReference type="EMBL" id="GQ915269">
    <property type="protein sequence ID" value="ADA81072.1"/>
    <property type="molecule type" value="Genomic_DNA"/>
</dbReference>
<reference evidence="2" key="1">
    <citation type="submission" date="2009-09" db="EMBL/GenBank/DDBJ databases">
        <authorList>
            <person name="Gill J."/>
            <person name="Borman J."/>
            <person name="Shetty J."/>
            <person name="Hostetler J."/>
            <person name="Durkin S."/>
            <person name="Montgomery B."/>
        </authorList>
    </citation>
    <scope>NUCLEOTIDE SEQUENCE</scope>
    <source>
        <strain evidence="2">SK1404</strain>
        <plasmid evidence="2">pSK73</plasmid>
    </source>
</reference>
<keyword evidence="1" id="KW-0472">Membrane</keyword>
<gene>
    <name evidence="2" type="ORF">SAP089B_018</name>
</gene>
<accession>D2JL61</accession>
<reference evidence="2" key="2">
    <citation type="submission" date="2009-12" db="EMBL/GenBank/DDBJ databases">
        <authorList>
            <person name="Summers A.O."/>
            <person name="Shearer J."/>
            <person name="Wireman J."/>
        </authorList>
    </citation>
    <scope>NUCLEOTIDE SEQUENCE</scope>
    <source>
        <strain evidence="2">SK1404</strain>
        <plasmid evidence="2">pSK73</plasmid>
    </source>
</reference>
<keyword evidence="2" id="KW-0614">Plasmid</keyword>
<feature type="transmembrane region" description="Helical" evidence="1">
    <location>
        <begin position="40"/>
        <end position="61"/>
    </location>
</feature>
<sequence>MESITGFLTVFFFITMILAFSFTAKIYIIKGLYNDKATGALLVSSIFMILFIFSALFYLFLVKG</sequence>
<dbReference type="AlphaFoldDB" id="D2JL61"/>
<name>D2JL61_STAAU</name>
<keyword evidence="1" id="KW-1133">Transmembrane helix</keyword>
<evidence type="ECO:0000313" key="2">
    <source>
        <dbReference type="EMBL" id="ADA81072.1"/>
    </source>
</evidence>
<organism evidence="2">
    <name type="scientific">Staphylococcus aureus</name>
    <dbReference type="NCBI Taxonomy" id="1280"/>
    <lineage>
        <taxon>Bacteria</taxon>
        <taxon>Bacillati</taxon>
        <taxon>Bacillota</taxon>
        <taxon>Bacilli</taxon>
        <taxon>Bacillales</taxon>
        <taxon>Staphylococcaceae</taxon>
        <taxon>Staphylococcus</taxon>
    </lineage>
</organism>
<feature type="transmembrane region" description="Helical" evidence="1">
    <location>
        <begin position="6"/>
        <end position="28"/>
    </location>
</feature>
<evidence type="ECO:0000256" key="1">
    <source>
        <dbReference type="SAM" id="Phobius"/>
    </source>
</evidence>
<geneLocation type="plasmid" evidence="2">
    <name>pSK73</name>
</geneLocation>
<keyword evidence="1" id="KW-0812">Transmembrane</keyword>